<dbReference type="GO" id="GO:0005524">
    <property type="term" value="F:ATP binding"/>
    <property type="evidence" value="ECO:0007669"/>
    <property type="project" value="UniProtKB-KW"/>
</dbReference>
<dbReference type="OrthoDB" id="9800654at2"/>
<dbReference type="PANTHER" id="PTHR43499">
    <property type="entry name" value="ABC TRANSPORTER I FAMILY MEMBER 1"/>
    <property type="match status" value="1"/>
</dbReference>
<gene>
    <name evidence="9" type="ORF">DFR35_1011</name>
</gene>
<evidence type="ECO:0000256" key="3">
    <source>
        <dbReference type="ARBA" id="ARBA00022741"/>
    </source>
</evidence>
<evidence type="ECO:0000256" key="4">
    <source>
        <dbReference type="ARBA" id="ARBA00022748"/>
    </source>
</evidence>
<dbReference type="Proteomes" id="UP000268908">
    <property type="component" value="Unassembled WGS sequence"/>
</dbReference>
<dbReference type="Pfam" id="PF00005">
    <property type="entry name" value="ABC_tran"/>
    <property type="match status" value="1"/>
</dbReference>
<keyword evidence="7" id="KW-0472">Membrane</keyword>
<dbReference type="PROSITE" id="PS00211">
    <property type="entry name" value="ABC_TRANSPORTER_1"/>
    <property type="match status" value="1"/>
</dbReference>
<dbReference type="PANTHER" id="PTHR43499:SF1">
    <property type="entry name" value="ABC TRANSPORTER I FAMILY MEMBER 1"/>
    <property type="match status" value="1"/>
</dbReference>
<evidence type="ECO:0000256" key="2">
    <source>
        <dbReference type="ARBA" id="ARBA00022475"/>
    </source>
</evidence>
<dbReference type="InterPro" id="IPR017871">
    <property type="entry name" value="ABC_transporter-like_CS"/>
</dbReference>
<evidence type="ECO:0000256" key="5">
    <source>
        <dbReference type="ARBA" id="ARBA00022840"/>
    </source>
</evidence>
<evidence type="ECO:0000256" key="7">
    <source>
        <dbReference type="ARBA" id="ARBA00023136"/>
    </source>
</evidence>
<dbReference type="GO" id="GO:0022857">
    <property type="term" value="F:transmembrane transporter activity"/>
    <property type="evidence" value="ECO:0007669"/>
    <property type="project" value="InterPro"/>
</dbReference>
<feature type="domain" description="ABC transporter" evidence="8">
    <location>
        <begin position="2"/>
        <end position="201"/>
    </location>
</feature>
<keyword evidence="3" id="KW-0547">Nucleotide-binding</keyword>
<protein>
    <submittedName>
        <fullName evidence="9">Heme exporter protein A</fullName>
    </submittedName>
</protein>
<keyword evidence="5" id="KW-0067">ATP-binding</keyword>
<dbReference type="SMART" id="SM00382">
    <property type="entry name" value="AAA"/>
    <property type="match status" value="1"/>
</dbReference>
<name>A0A497XM23_9PROT</name>
<accession>A0A497XM23</accession>
<comment type="caution">
    <text evidence="9">The sequence shown here is derived from an EMBL/GenBank/DDBJ whole genome shotgun (WGS) entry which is preliminary data.</text>
</comment>
<keyword evidence="2" id="KW-1003">Cell membrane</keyword>
<dbReference type="Gene3D" id="3.40.50.300">
    <property type="entry name" value="P-loop containing nucleotide triphosphate hydrolases"/>
    <property type="match status" value="1"/>
</dbReference>
<dbReference type="NCBIfam" id="TIGR01189">
    <property type="entry name" value="ccmA"/>
    <property type="match status" value="1"/>
</dbReference>
<dbReference type="GO" id="GO:0017004">
    <property type="term" value="P:cytochrome complex assembly"/>
    <property type="evidence" value="ECO:0007669"/>
    <property type="project" value="UniProtKB-KW"/>
</dbReference>
<evidence type="ECO:0000313" key="10">
    <source>
        <dbReference type="Proteomes" id="UP000268908"/>
    </source>
</evidence>
<evidence type="ECO:0000259" key="8">
    <source>
        <dbReference type="PROSITE" id="PS50893"/>
    </source>
</evidence>
<evidence type="ECO:0000256" key="6">
    <source>
        <dbReference type="ARBA" id="ARBA00022967"/>
    </source>
</evidence>
<keyword evidence="4" id="KW-0201">Cytochrome c-type biogenesis</keyword>
<keyword evidence="1" id="KW-0813">Transport</keyword>
<proteinExistence type="predicted"/>
<organism evidence="9 10">
    <name type="scientific">Sulfurisoma sediminicola</name>
    <dbReference type="NCBI Taxonomy" id="1381557"/>
    <lineage>
        <taxon>Bacteria</taxon>
        <taxon>Pseudomonadati</taxon>
        <taxon>Pseudomonadota</taxon>
        <taxon>Betaproteobacteria</taxon>
        <taxon>Nitrosomonadales</taxon>
        <taxon>Sterolibacteriaceae</taxon>
        <taxon>Sulfurisoma</taxon>
    </lineage>
</organism>
<dbReference type="InterPro" id="IPR027417">
    <property type="entry name" value="P-loop_NTPase"/>
</dbReference>
<dbReference type="RefSeq" id="WP_121240347.1">
    <property type="nucleotide sequence ID" value="NZ_BHVV01000002.1"/>
</dbReference>
<dbReference type="InterPro" id="IPR005895">
    <property type="entry name" value="ABC_transptr_haem_export_CcmA"/>
</dbReference>
<dbReference type="NCBIfam" id="NF010061">
    <property type="entry name" value="PRK13538.1"/>
    <property type="match status" value="1"/>
</dbReference>
<dbReference type="EMBL" id="RCCI01000004">
    <property type="protein sequence ID" value="RLJ68450.1"/>
    <property type="molecule type" value="Genomic_DNA"/>
</dbReference>
<evidence type="ECO:0000256" key="1">
    <source>
        <dbReference type="ARBA" id="ARBA00022448"/>
    </source>
</evidence>
<dbReference type="SUPFAM" id="SSF52540">
    <property type="entry name" value="P-loop containing nucleoside triphosphate hydrolases"/>
    <property type="match status" value="1"/>
</dbReference>
<keyword evidence="6" id="KW-1278">Translocase</keyword>
<sequence length="201" mass="21433">MLTATGLSCIRGERRLFSGIGLAVAPGEWLHLQGENGAGKTSLLRILVGLTPAAEGEVRWKGESIGALGEEFRREMVYLGHHAAVKEDLTALENLQISAALDGSDLAERGALAALFRMGLKGREELPVRVLSQGQKRRVLLARLLARKAALWVLDEPFTALDVKAVQMLSGLIGEHVAAGGMAVLTSHQSMPIAGGRVLQL</sequence>
<dbReference type="AlphaFoldDB" id="A0A497XM23"/>
<dbReference type="PROSITE" id="PS50893">
    <property type="entry name" value="ABC_TRANSPORTER_2"/>
    <property type="match status" value="1"/>
</dbReference>
<keyword evidence="10" id="KW-1185">Reference proteome</keyword>
<dbReference type="InterPro" id="IPR003439">
    <property type="entry name" value="ABC_transporter-like_ATP-bd"/>
</dbReference>
<dbReference type="InterPro" id="IPR003593">
    <property type="entry name" value="AAA+_ATPase"/>
</dbReference>
<reference evidence="9 10" key="1">
    <citation type="submission" date="2018-10" db="EMBL/GenBank/DDBJ databases">
        <title>Genomic Encyclopedia of Type Strains, Phase IV (KMG-IV): sequencing the most valuable type-strain genomes for metagenomic binning, comparative biology and taxonomic classification.</title>
        <authorList>
            <person name="Goeker M."/>
        </authorList>
    </citation>
    <scope>NUCLEOTIDE SEQUENCE [LARGE SCALE GENOMIC DNA]</scope>
    <source>
        <strain evidence="9 10">DSM 26916</strain>
    </source>
</reference>
<dbReference type="GO" id="GO:0016887">
    <property type="term" value="F:ATP hydrolysis activity"/>
    <property type="evidence" value="ECO:0007669"/>
    <property type="project" value="InterPro"/>
</dbReference>
<evidence type="ECO:0000313" key="9">
    <source>
        <dbReference type="EMBL" id="RLJ68450.1"/>
    </source>
</evidence>